<dbReference type="Pfam" id="PF00534">
    <property type="entry name" value="Glycos_transf_1"/>
    <property type="match status" value="1"/>
</dbReference>
<evidence type="ECO:0000256" key="8">
    <source>
        <dbReference type="ARBA" id="ARBA00022989"/>
    </source>
</evidence>
<dbReference type="Gene3D" id="3.40.50.2000">
    <property type="entry name" value="Glycogen Phosphorylase B"/>
    <property type="match status" value="2"/>
</dbReference>
<dbReference type="UniPathway" id="UPA00378"/>
<sequence>MALDVASLGGAERLVVDAALGLQALGHEVEVLTSYHDPNHCFEATRDGTLKVRHVRTSIPRSLYGFLHLPMAIFRQLSLLFQLVVALYFGHVLPSSMYAALTTLPYDLEPFDVFIVDQLSVCVPLLRLLLKTRVVFYCHFPDKDVGESLALQRAQQRGRSRPSLLRAVYRLPLDMLEEGTIGAADKVLVNSQFTSDQFVRSFFRLNRIPRIVYPGIDLAQSSAEEVARANAQLEREERDAEDDGDHGVKEAIRALVDDADRPTLLSINRFEAKKNIALALDAFALVRRERAASSSSSKAPLRLVIAGGYDRRVGDNVATLAALEKQCADAGLSSQTLFYKRPTYEPPRSGPNAEEMRRATVVFLPSLPGPLLSRLLRNPATLVLLYTPTNEHFGIVPLEAMAVGKAVVAVDAGGPLETVVDLGLRRSAQSTVVEVDNPDEGTGLLRRADARVWAGATLSLLELLEDKPGFREQLARTARKRVTDVFSVEAMSRKFDDVVADVVAMGPVRPEEGALQFGIAFGMFILMMTAFIVVMIYADRKEASAAAEARRTIASLQSQLQEERHL</sequence>
<dbReference type="EC" id="2.4.1.132" evidence="12"/>
<dbReference type="Pfam" id="PF13439">
    <property type="entry name" value="Glyco_transf_4"/>
    <property type="match status" value="1"/>
</dbReference>
<feature type="domain" description="Glycosyl transferase family 1" evidence="14">
    <location>
        <begin position="253"/>
        <end position="423"/>
    </location>
</feature>
<dbReference type="FunCoup" id="A0A316YTT7">
    <property type="interactions" value="407"/>
</dbReference>
<dbReference type="EC" id="2.4.1.257" evidence="12"/>
<evidence type="ECO:0000256" key="12">
    <source>
        <dbReference type="RuleBase" id="RU367136"/>
    </source>
</evidence>
<proteinExistence type="inferred from homology"/>
<dbReference type="GO" id="GO:0005789">
    <property type="term" value="C:endoplasmic reticulum membrane"/>
    <property type="evidence" value="ECO:0007669"/>
    <property type="project" value="UniProtKB-SubCell"/>
</dbReference>
<dbReference type="STRING" id="215250.A0A316YTT7"/>
<evidence type="ECO:0000259" key="14">
    <source>
        <dbReference type="Pfam" id="PF00534"/>
    </source>
</evidence>
<keyword evidence="4 12" id="KW-0328">Glycosyltransferase</keyword>
<evidence type="ECO:0000256" key="3">
    <source>
        <dbReference type="ARBA" id="ARBA00004922"/>
    </source>
</evidence>
<feature type="transmembrane region" description="Helical" evidence="12">
    <location>
        <begin position="517"/>
        <end position="538"/>
    </location>
</feature>
<evidence type="ECO:0000256" key="13">
    <source>
        <dbReference type="SAM" id="Coils"/>
    </source>
</evidence>
<comment type="catalytic activity">
    <reaction evidence="11 12">
        <text>an alpha-D-Man-(1-&gt;3)-beta-D-Man-(1-&gt;4)-beta-D-GlcNAc-(1-&gt;4)-alpha-D-GlcNAc-diphospho-di-trans,poly-cis-dolichol + GDP-alpha-D-mannose = an alpha-D-Man-(1-&gt;3)-[alpha-D-Man-(1-&gt;6)]-beta-D-Man-(1-&gt;4)-beta-D-GlcNAc-(1-&gt;4)-alpha-D-GlcNAc-diphospho-di-trans,poly-cis-dolichol + GDP + H(+)</text>
        <dbReference type="Rhea" id="RHEA:29519"/>
        <dbReference type="Rhea" id="RHEA-COMP:19513"/>
        <dbReference type="Rhea" id="RHEA-COMP:19515"/>
        <dbReference type="ChEBI" id="CHEBI:15378"/>
        <dbReference type="ChEBI" id="CHEBI:57527"/>
        <dbReference type="ChEBI" id="CHEBI:58189"/>
        <dbReference type="ChEBI" id="CHEBI:132510"/>
        <dbReference type="ChEBI" id="CHEBI:132511"/>
        <dbReference type="EC" id="2.4.1.257"/>
    </reaction>
    <physiologicalReaction direction="left-to-right" evidence="11 12">
        <dbReference type="Rhea" id="RHEA:29520"/>
    </physiologicalReaction>
</comment>
<dbReference type="Proteomes" id="UP000245768">
    <property type="component" value="Unassembled WGS sequence"/>
</dbReference>
<reference evidence="16 17" key="1">
    <citation type="journal article" date="2018" name="Mol. Biol. Evol.">
        <title>Broad Genomic Sampling Reveals a Smut Pathogenic Ancestry of the Fungal Clade Ustilaginomycotina.</title>
        <authorList>
            <person name="Kijpornyongpan T."/>
            <person name="Mondo S.J."/>
            <person name="Barry K."/>
            <person name="Sandor L."/>
            <person name="Lee J."/>
            <person name="Lipzen A."/>
            <person name="Pangilinan J."/>
            <person name="LaButti K."/>
            <person name="Hainaut M."/>
            <person name="Henrissat B."/>
            <person name="Grigoriev I.V."/>
            <person name="Spatafora J.W."/>
            <person name="Aime M.C."/>
        </authorList>
    </citation>
    <scope>NUCLEOTIDE SEQUENCE [LARGE SCALE GENOMIC DNA]</scope>
    <source>
        <strain evidence="16 17">MCA 4198</strain>
    </source>
</reference>
<evidence type="ECO:0000256" key="9">
    <source>
        <dbReference type="ARBA" id="ARBA00023136"/>
    </source>
</evidence>
<evidence type="ECO:0000256" key="7">
    <source>
        <dbReference type="ARBA" id="ARBA00022824"/>
    </source>
</evidence>
<dbReference type="PANTHER" id="PTHR45918:SF1">
    <property type="entry name" value="ALPHA-1,3_1,6-MANNOSYLTRANSFERASE ALG2"/>
    <property type="match status" value="1"/>
</dbReference>
<dbReference type="GO" id="GO:0004378">
    <property type="term" value="F:GDP-Man:Man(1)GlcNAc(2)-PP-Dol alpha-1,3-mannosyltransferase activity"/>
    <property type="evidence" value="ECO:0007669"/>
    <property type="project" value="UniProtKB-UniRule"/>
</dbReference>
<dbReference type="OrthoDB" id="448893at2759"/>
<evidence type="ECO:0000256" key="2">
    <source>
        <dbReference type="ARBA" id="ARBA00004586"/>
    </source>
</evidence>
<evidence type="ECO:0000313" key="16">
    <source>
        <dbReference type="EMBL" id="PWN92542.1"/>
    </source>
</evidence>
<comment type="subcellular location">
    <subcellularLocation>
        <location evidence="2 12">Endoplasmic reticulum membrane</location>
    </subcellularLocation>
</comment>
<evidence type="ECO:0000256" key="10">
    <source>
        <dbReference type="ARBA" id="ARBA00045103"/>
    </source>
</evidence>
<dbReference type="SUPFAM" id="SSF53756">
    <property type="entry name" value="UDP-Glycosyltransferase/glycogen phosphorylase"/>
    <property type="match status" value="1"/>
</dbReference>
<dbReference type="InParanoid" id="A0A316YTT7"/>
<comment type="pathway">
    <text evidence="3 12">Protein modification; protein glycosylation.</text>
</comment>
<keyword evidence="9 12" id="KW-0472">Membrane</keyword>
<dbReference type="PANTHER" id="PTHR45918">
    <property type="entry name" value="ALPHA-1,3/1,6-MANNOSYLTRANSFERASE ALG2"/>
    <property type="match status" value="1"/>
</dbReference>
<evidence type="ECO:0000313" key="17">
    <source>
        <dbReference type="Proteomes" id="UP000245768"/>
    </source>
</evidence>
<protein>
    <recommendedName>
        <fullName evidence="12">Alpha-1,3/1,6-mannosyltransferase ALG2</fullName>
        <ecNumber evidence="12">2.4.1.132</ecNumber>
        <ecNumber evidence="12">2.4.1.257</ecNumber>
    </recommendedName>
    <alternativeName>
        <fullName evidence="12">GDP-Man:Man(1)GlcNAc(2)-PP-Dol alpha-1,3-mannosyltransferase</fullName>
    </alternativeName>
</protein>
<accession>A0A316YTT7</accession>
<keyword evidence="6 12" id="KW-0812">Transmembrane</keyword>
<evidence type="ECO:0000259" key="15">
    <source>
        <dbReference type="Pfam" id="PF13439"/>
    </source>
</evidence>
<dbReference type="EMBL" id="KZ819635">
    <property type="protein sequence ID" value="PWN92542.1"/>
    <property type="molecule type" value="Genomic_DNA"/>
</dbReference>
<evidence type="ECO:0000256" key="4">
    <source>
        <dbReference type="ARBA" id="ARBA00022676"/>
    </source>
</evidence>
<keyword evidence="7 12" id="KW-0256">Endoplasmic reticulum</keyword>
<dbReference type="InterPro" id="IPR001296">
    <property type="entry name" value="Glyco_trans_1"/>
</dbReference>
<gene>
    <name evidence="16" type="ORF">FA10DRAFT_266275</name>
</gene>
<name>A0A316YTT7_9BASI</name>
<dbReference type="InterPro" id="IPR027054">
    <property type="entry name" value="ALG2"/>
</dbReference>
<keyword evidence="8 12" id="KW-1133">Transmembrane helix</keyword>
<comment type="function">
    <text evidence="1 12">Mannosylates Man(2)GlcNAc(2)-dolichol diphosphate and Man(1)GlcNAc(2)-dolichol diphosphate to form Man(3)GlcNAc(2)-dolichol diphosphate.</text>
</comment>
<dbReference type="InterPro" id="IPR028098">
    <property type="entry name" value="Glyco_trans_4-like_N"/>
</dbReference>
<keyword evidence="17" id="KW-1185">Reference proteome</keyword>
<keyword evidence="5 12" id="KW-0808">Transferase</keyword>
<evidence type="ECO:0000256" key="1">
    <source>
        <dbReference type="ARBA" id="ARBA00003142"/>
    </source>
</evidence>
<comment type="catalytic activity">
    <reaction evidence="10 12">
        <text>a beta-D-Man-(1-&gt;4)-beta-D-GlcNAc-(1-&gt;4)-alpha-D-GlcNAc-diphospho-di-trans,poly-cis-dolichol + GDP-alpha-D-mannose = an alpha-D-Man-(1-&gt;3)-beta-D-Man-(1-&gt;4)-beta-D-GlcNAc-(1-&gt;4)-alpha-D-GlcNAc-diphospho-di-trans,poly-cis-dolichol + GDP + H(+)</text>
        <dbReference type="Rhea" id="RHEA:29515"/>
        <dbReference type="Rhea" id="RHEA-COMP:19511"/>
        <dbReference type="Rhea" id="RHEA-COMP:19513"/>
        <dbReference type="ChEBI" id="CHEBI:15378"/>
        <dbReference type="ChEBI" id="CHEBI:57527"/>
        <dbReference type="ChEBI" id="CHEBI:58189"/>
        <dbReference type="ChEBI" id="CHEBI:58472"/>
        <dbReference type="ChEBI" id="CHEBI:132510"/>
        <dbReference type="EC" id="2.4.1.132"/>
    </reaction>
    <physiologicalReaction direction="left-to-right" evidence="10 12">
        <dbReference type="Rhea" id="RHEA:29516"/>
    </physiologicalReaction>
</comment>
<comment type="similarity">
    <text evidence="12">Belongs to the glycosyltransferase group 1 family.</text>
</comment>
<organism evidence="16 17">
    <name type="scientific">Acaromyces ingoldii</name>
    <dbReference type="NCBI Taxonomy" id="215250"/>
    <lineage>
        <taxon>Eukaryota</taxon>
        <taxon>Fungi</taxon>
        <taxon>Dikarya</taxon>
        <taxon>Basidiomycota</taxon>
        <taxon>Ustilaginomycotina</taxon>
        <taxon>Exobasidiomycetes</taxon>
        <taxon>Exobasidiales</taxon>
        <taxon>Cryptobasidiaceae</taxon>
        <taxon>Acaromyces</taxon>
    </lineage>
</organism>
<evidence type="ECO:0000256" key="5">
    <source>
        <dbReference type="ARBA" id="ARBA00022679"/>
    </source>
</evidence>
<dbReference type="GeneID" id="37043344"/>
<feature type="domain" description="Glycosyltransferase subfamily 4-like N-terminal" evidence="15">
    <location>
        <begin position="9"/>
        <end position="219"/>
    </location>
</feature>
<dbReference type="GO" id="GO:0102704">
    <property type="term" value="F:GDP-Man:Man(2)GlcNAc(2)-PP-Dol alpha-1,6-mannosyltransferase activity"/>
    <property type="evidence" value="ECO:0007669"/>
    <property type="project" value="UniProtKB-UniRule"/>
</dbReference>
<feature type="coiled-coil region" evidence="13">
    <location>
        <begin position="216"/>
        <end position="243"/>
    </location>
</feature>
<dbReference type="AlphaFoldDB" id="A0A316YTT7"/>
<evidence type="ECO:0000256" key="11">
    <source>
        <dbReference type="ARBA" id="ARBA00045104"/>
    </source>
</evidence>
<keyword evidence="13" id="KW-0175">Coiled coil</keyword>
<dbReference type="RefSeq" id="XP_025379740.1">
    <property type="nucleotide sequence ID" value="XM_025521428.1"/>
</dbReference>
<evidence type="ECO:0000256" key="6">
    <source>
        <dbReference type="ARBA" id="ARBA00022692"/>
    </source>
</evidence>